<dbReference type="PANTHER" id="PTHR11462:SF35">
    <property type="entry name" value="TRANSCRIPTION FACTOR JRA"/>
    <property type="match status" value="1"/>
</dbReference>
<dbReference type="Gene3D" id="1.20.5.170">
    <property type="match status" value="1"/>
</dbReference>
<keyword evidence="5" id="KW-0175">Coiled coil</keyword>
<dbReference type="PANTHER" id="PTHR11462">
    <property type="entry name" value="JUN TRANSCRIPTION FACTOR-RELATED"/>
    <property type="match status" value="1"/>
</dbReference>
<dbReference type="InterPro" id="IPR002112">
    <property type="entry name" value="Leuzip_Jun"/>
</dbReference>
<evidence type="ECO:0000256" key="3">
    <source>
        <dbReference type="ARBA" id="ARBA00023125"/>
    </source>
</evidence>
<evidence type="ECO:0000256" key="4">
    <source>
        <dbReference type="ARBA" id="ARBA00023163"/>
    </source>
</evidence>
<evidence type="ECO:0000256" key="1">
    <source>
        <dbReference type="ARBA" id="ARBA00006882"/>
    </source>
</evidence>
<proteinExistence type="inferred from homology"/>
<dbReference type="InterPro" id="IPR050946">
    <property type="entry name" value="AP-1_TF_bZIP"/>
</dbReference>
<dbReference type="InterPro" id="IPR046347">
    <property type="entry name" value="bZIP_sf"/>
</dbReference>
<evidence type="ECO:0000313" key="7">
    <source>
        <dbReference type="EMBL" id="MBW12446.1"/>
    </source>
</evidence>
<dbReference type="OrthoDB" id="2187714at2759"/>
<dbReference type="Pfam" id="PF00170">
    <property type="entry name" value="bZIP_1"/>
    <property type="match status" value="1"/>
</dbReference>
<dbReference type="GO" id="GO:0000978">
    <property type="term" value="F:RNA polymerase II cis-regulatory region sequence-specific DNA binding"/>
    <property type="evidence" value="ECO:0007669"/>
    <property type="project" value="TreeGrafter"/>
</dbReference>
<dbReference type="SUPFAM" id="SSF57959">
    <property type="entry name" value="Leucine zipper domain"/>
    <property type="match status" value="1"/>
</dbReference>
<feature type="domain" description="BZIP" evidence="6">
    <location>
        <begin position="197"/>
        <end position="260"/>
    </location>
</feature>
<dbReference type="InterPro" id="IPR004827">
    <property type="entry name" value="bZIP"/>
</dbReference>
<dbReference type="CDD" id="cd14696">
    <property type="entry name" value="bZIP_Jun"/>
    <property type="match status" value="1"/>
</dbReference>
<name>A0A2H8TEB9_9HEMI</name>
<dbReference type="PROSITE" id="PS00036">
    <property type="entry name" value="BZIP_BASIC"/>
    <property type="match status" value="1"/>
</dbReference>
<evidence type="ECO:0000256" key="5">
    <source>
        <dbReference type="SAM" id="Coils"/>
    </source>
</evidence>
<dbReference type="InterPro" id="IPR005643">
    <property type="entry name" value="JNK"/>
</dbReference>
<evidence type="ECO:0000256" key="2">
    <source>
        <dbReference type="ARBA" id="ARBA00023015"/>
    </source>
</evidence>
<dbReference type="GO" id="GO:0000981">
    <property type="term" value="F:DNA-binding transcription factor activity, RNA polymerase II-specific"/>
    <property type="evidence" value="ECO:0007669"/>
    <property type="project" value="TreeGrafter"/>
</dbReference>
<gene>
    <name evidence="7" type="primary">JUN</name>
</gene>
<comment type="similarity">
    <text evidence="1">Belongs to the bZIP family. Jun subfamily.</text>
</comment>
<sequence>MVNNSSSCMMLDEAFYDDPLIPKVETHTNEVNFLKRPMTLDLNSCNNENSAKKLKVLPPLLTSPDLRMLKFSSPELERFYISQQTALGHISTPTPSLFPKSVTEEQEMYAQPFVEALKCLHHNNDSNSATQVEIPMTSSGSNSSEYQSEPQYSVLMTSNDFSNIIPQHVIKEEPQTVPSVTSSSPPMSPINMESQEKIKLERKRQRNRVAASKCRRRKLERIAKLEDKVKILKNENSELTTVLNRLLEQICQLKQTVVEHMHNGCEFAVNCL</sequence>
<organism evidence="7">
    <name type="scientific">Melanaphis sacchari</name>
    <dbReference type="NCBI Taxonomy" id="742174"/>
    <lineage>
        <taxon>Eukaryota</taxon>
        <taxon>Metazoa</taxon>
        <taxon>Ecdysozoa</taxon>
        <taxon>Arthropoda</taxon>
        <taxon>Hexapoda</taxon>
        <taxon>Insecta</taxon>
        <taxon>Pterygota</taxon>
        <taxon>Neoptera</taxon>
        <taxon>Paraneoptera</taxon>
        <taxon>Hemiptera</taxon>
        <taxon>Sternorrhyncha</taxon>
        <taxon>Aphidomorpha</taxon>
        <taxon>Aphidoidea</taxon>
        <taxon>Aphididae</taxon>
        <taxon>Aphidini</taxon>
        <taxon>Melanaphis</taxon>
    </lineage>
</organism>
<dbReference type="GO" id="GO:0005667">
    <property type="term" value="C:transcription regulator complex"/>
    <property type="evidence" value="ECO:0007669"/>
    <property type="project" value="TreeGrafter"/>
</dbReference>
<dbReference type="PROSITE" id="PS50217">
    <property type="entry name" value="BZIP"/>
    <property type="match status" value="1"/>
</dbReference>
<dbReference type="GO" id="GO:0042127">
    <property type="term" value="P:regulation of cell population proliferation"/>
    <property type="evidence" value="ECO:0007669"/>
    <property type="project" value="TreeGrafter"/>
</dbReference>
<keyword evidence="3" id="KW-0238">DNA-binding</keyword>
<dbReference type="PRINTS" id="PR00043">
    <property type="entry name" value="LEUZIPPRJUN"/>
</dbReference>
<protein>
    <submittedName>
        <fullName evidence="7">Transcription factor AP-1</fullName>
    </submittedName>
</protein>
<dbReference type="SMART" id="SM00338">
    <property type="entry name" value="BRLZ"/>
    <property type="match status" value="1"/>
</dbReference>
<dbReference type="FunFam" id="1.20.5.170:FF:000012">
    <property type="entry name" value="Putative transcription factor AP-1"/>
    <property type="match status" value="1"/>
</dbReference>
<keyword evidence="2" id="KW-0805">Transcription regulation</keyword>
<evidence type="ECO:0000259" key="6">
    <source>
        <dbReference type="PROSITE" id="PS50217"/>
    </source>
</evidence>
<dbReference type="EMBL" id="GFXV01000641">
    <property type="protein sequence ID" value="MBW12446.1"/>
    <property type="molecule type" value="Transcribed_RNA"/>
</dbReference>
<dbReference type="GO" id="GO:0005634">
    <property type="term" value="C:nucleus"/>
    <property type="evidence" value="ECO:0007669"/>
    <property type="project" value="UniProtKB-ARBA"/>
</dbReference>
<dbReference type="AlphaFoldDB" id="A0A2H8TEB9"/>
<reference evidence="7" key="1">
    <citation type="submission" date="2017-10" db="EMBL/GenBank/DDBJ databases">
        <title>Transcriptome Assembly of Sugarcane Aphid Adults.</title>
        <authorList>
            <person name="Scully E.D."/>
            <person name="Palmer N.A."/>
            <person name="Geib S.M."/>
            <person name="Sarath G."/>
            <person name="Sattler S.E."/>
        </authorList>
    </citation>
    <scope>NUCLEOTIDE SEQUENCE</scope>
    <source>
        <tissue evidence="7">Whole body</tissue>
    </source>
</reference>
<dbReference type="Pfam" id="PF03957">
    <property type="entry name" value="Jun"/>
    <property type="match status" value="1"/>
</dbReference>
<keyword evidence="4" id="KW-0804">Transcription</keyword>
<accession>A0A2H8TEB9</accession>
<feature type="coiled-coil region" evidence="5">
    <location>
        <begin position="215"/>
        <end position="249"/>
    </location>
</feature>
<dbReference type="GO" id="GO:0051726">
    <property type="term" value="P:regulation of cell cycle"/>
    <property type="evidence" value="ECO:0007669"/>
    <property type="project" value="TreeGrafter"/>
</dbReference>